<proteinExistence type="predicted"/>
<name>A0AAN8WKY9_HALRR</name>
<dbReference type="AlphaFoldDB" id="A0AAN8WKY9"/>
<comment type="caution">
    <text evidence="1">The sequence shown here is derived from an EMBL/GenBank/DDBJ whole genome shotgun (WGS) entry which is preliminary data.</text>
</comment>
<dbReference type="Proteomes" id="UP001381693">
    <property type="component" value="Unassembled WGS sequence"/>
</dbReference>
<organism evidence="1 2">
    <name type="scientific">Halocaridina rubra</name>
    <name type="common">Hawaiian red shrimp</name>
    <dbReference type="NCBI Taxonomy" id="373956"/>
    <lineage>
        <taxon>Eukaryota</taxon>
        <taxon>Metazoa</taxon>
        <taxon>Ecdysozoa</taxon>
        <taxon>Arthropoda</taxon>
        <taxon>Crustacea</taxon>
        <taxon>Multicrustacea</taxon>
        <taxon>Malacostraca</taxon>
        <taxon>Eumalacostraca</taxon>
        <taxon>Eucarida</taxon>
        <taxon>Decapoda</taxon>
        <taxon>Pleocyemata</taxon>
        <taxon>Caridea</taxon>
        <taxon>Atyoidea</taxon>
        <taxon>Atyidae</taxon>
        <taxon>Halocaridina</taxon>
    </lineage>
</organism>
<gene>
    <name evidence="1" type="ORF">SK128_010727</name>
</gene>
<sequence length="63" mass="7524">MCNVFILIHYNVQNLIRKREEEELQLSPGENAFSSLMIVHRFPKFTQHTQEARTGHQSKVERR</sequence>
<evidence type="ECO:0000313" key="2">
    <source>
        <dbReference type="Proteomes" id="UP001381693"/>
    </source>
</evidence>
<accession>A0AAN8WKY9</accession>
<dbReference type="EMBL" id="JAXCGZ010018981">
    <property type="protein sequence ID" value="KAK7066917.1"/>
    <property type="molecule type" value="Genomic_DNA"/>
</dbReference>
<evidence type="ECO:0000313" key="1">
    <source>
        <dbReference type="EMBL" id="KAK7066917.1"/>
    </source>
</evidence>
<protein>
    <submittedName>
        <fullName evidence="1">Uncharacterized protein</fullName>
    </submittedName>
</protein>
<reference evidence="1 2" key="1">
    <citation type="submission" date="2023-11" db="EMBL/GenBank/DDBJ databases">
        <title>Halocaridina rubra genome assembly.</title>
        <authorList>
            <person name="Smith C."/>
        </authorList>
    </citation>
    <scope>NUCLEOTIDE SEQUENCE [LARGE SCALE GENOMIC DNA]</scope>
    <source>
        <strain evidence="1">EP-1</strain>
        <tissue evidence="1">Whole</tissue>
    </source>
</reference>
<keyword evidence="2" id="KW-1185">Reference proteome</keyword>